<dbReference type="Proteomes" id="UP000509704">
    <property type="component" value="Chromosome 5"/>
</dbReference>
<dbReference type="SMART" id="SM00325">
    <property type="entry name" value="RhoGEF"/>
    <property type="match status" value="1"/>
</dbReference>
<reference evidence="6 7" key="1">
    <citation type="submission" date="2020-07" db="EMBL/GenBank/DDBJ databases">
        <title>The yeast mating-type switching endonuclease HO is a domesticated member of an unorthodox homing genetic element family.</title>
        <authorList>
            <person name="Coughlan A.Y."/>
            <person name="Lombardi L."/>
            <person name="Braun-Galleani S."/>
            <person name="Martos A.R."/>
            <person name="Galeote V."/>
            <person name="Bigey F."/>
            <person name="Dequin S."/>
            <person name="Byrne K.P."/>
            <person name="Wolfe K.H."/>
        </authorList>
    </citation>
    <scope>NUCLEOTIDE SEQUENCE [LARGE SCALE GENOMIC DNA]</scope>
    <source>
        <strain evidence="6 7">NRRL Y-6702</strain>
    </source>
</reference>
<dbReference type="PROSITE" id="PS50003">
    <property type="entry name" value="PH_DOMAIN"/>
    <property type="match status" value="1"/>
</dbReference>
<dbReference type="InterPro" id="IPR001849">
    <property type="entry name" value="PH_domain"/>
</dbReference>
<dbReference type="SUPFAM" id="SSF48065">
    <property type="entry name" value="DBL homology domain (DH-domain)"/>
    <property type="match status" value="1"/>
</dbReference>
<dbReference type="InterPro" id="IPR001180">
    <property type="entry name" value="CNH_dom"/>
</dbReference>
<dbReference type="InterPro" id="IPR000219">
    <property type="entry name" value="DH_dom"/>
</dbReference>
<dbReference type="SUPFAM" id="SSF50729">
    <property type="entry name" value="PH domain-like"/>
    <property type="match status" value="1"/>
</dbReference>
<feature type="compositionally biased region" description="Pro residues" evidence="2">
    <location>
        <begin position="99"/>
        <end position="108"/>
    </location>
</feature>
<dbReference type="InterPro" id="IPR011993">
    <property type="entry name" value="PH-like_dom_sf"/>
</dbReference>
<feature type="compositionally biased region" description="Polar residues" evidence="2">
    <location>
        <begin position="135"/>
        <end position="144"/>
    </location>
</feature>
<feature type="compositionally biased region" description="Polar residues" evidence="2">
    <location>
        <begin position="112"/>
        <end position="125"/>
    </location>
</feature>
<dbReference type="InterPro" id="IPR052233">
    <property type="entry name" value="Rho-type_GEFs"/>
</dbReference>
<dbReference type="PROSITE" id="PS50219">
    <property type="entry name" value="CNH"/>
    <property type="match status" value="1"/>
</dbReference>
<sequence length="1327" mass="150827">MNENGSNYNARFSAPLKREIIPLPKLPPLNTTGATFKERSKSHRSSTELPIGWTPVSGHDQSLSYVSEQEHTSSGTTLSSRYEQPDLYVTSPSSSARMRPPPPPPPQPRNRQILNELSTVPRSTPHTPPRFGTTLGKSSPNASYSSPFVGEAEIEQGFQKEGVNSRVYRSPFIGDPDLSIVRGSAKDNGVKTKTSNESMPYISFDNTAYHTRALPPLPTPDGRKSATTDFLELYNLPPPTLHNKTRDVSNHSRVSDSIDSYYSDTNYAFNNSEARHSSFNSFLGGKPLEQAPSITAPTQPFSIDSLDENKLYQCYSVYRLSDIYEWVLKVYFEWFNECVFGKIEFFQMVQLLLEFQLPKSFDQDTIDSNVDRIIESLVTQKAVRFEPDNDEEITIIVAGLNTSGIFTELLPCYSFIDANYGSTDFTLCYSLTCVNRLPSENRQEIKLSELIDKSVGVWADYWKLTPEEIADINPREVQRQSFIFDLIILEERSLNMANAAVEIYGKRYDPELLPNEPDFAKNAFDIFEPMIHLHKEYLLSPILWKLKTRGKFIDGIGKIYLKWCNEAHDLYLNYACSMAKVHDIITWEKRHNTRFAQWLRDVDNSPEISRSKMYHDVIFFGGFFKSLQNLPITLNSILKNTERSSEDYAYLELLIAQIENLSVEVDRAHGDAVDKQKLMRFSEQLVFRNSGGSNTVGYVNLATKDHEEAERLKQDRLDLGLRDPHRRLIYSGIVMKRRELWVDYSQVYIVLLDNYFLITEIVNKGDQKRYKLAERPIPIDYLSLEQRKIQDIPQSATGSQRDSMIRFGKASSLTPLSAVRPQLKSSTIMVARPTSAFDALASTGTEISNETSSSAEFSFKIRNTATNESFTFYLNSSEDCQRWTSAIMNCFKVSSDHKSKVGLDLQVLSTEFSYSEKDAPVNLPVAPEGSDIDIALKHYEIEMNDLNSVVNTWPTTIFCSSYFEFEGQSFLLVATDYGVLLRREGNGASRLIRVLQTNDVRQIEVNSNLGLVFVLDNRILCYFNIASIVGAYFNPGKYLKHNRIVGVILRDKVRCFKFAEDFGNSRHLFFERKGKIFVLTPEFDRLTKILQFFKVYKVYKLPVFNNGLNIPEIDDIVIFKKCFVACTSKGAFLYHDSFNDDGITLPSFLNDHAMSSYMRHPHLSSNPFRTAVESSSKKDSSIQKMAEYVKKDVATNKTKPITCFQLKGTTEFLLIYDEAVVKIDCHGQISDWKQDILVLDFYCTGASYHMGYLTLIGDNLVQVYNLMQPKQVLGNLVPIQIIKGKKVKLLSCSQNHATVIALSHPNIANRQLLLACIPKASSLSMSM</sequence>
<dbReference type="SMART" id="SM00233">
    <property type="entry name" value="PH"/>
    <property type="match status" value="1"/>
</dbReference>
<dbReference type="RefSeq" id="XP_037144848.1">
    <property type="nucleotide sequence ID" value="XM_037288953.1"/>
</dbReference>
<dbReference type="Pfam" id="PF00621">
    <property type="entry name" value="RhoGEF"/>
    <property type="match status" value="1"/>
</dbReference>
<dbReference type="InterPro" id="IPR035899">
    <property type="entry name" value="DBL_dom_sf"/>
</dbReference>
<evidence type="ECO:0000256" key="1">
    <source>
        <dbReference type="ARBA" id="ARBA00022658"/>
    </source>
</evidence>
<dbReference type="KEGG" id="zmk:HG535_0E02050"/>
<keyword evidence="7" id="KW-1185">Reference proteome</keyword>
<evidence type="ECO:0008006" key="8">
    <source>
        <dbReference type="Google" id="ProtNLM"/>
    </source>
</evidence>
<dbReference type="Pfam" id="PF00780">
    <property type="entry name" value="CNH"/>
    <property type="match status" value="1"/>
</dbReference>
<dbReference type="EMBL" id="CP058608">
    <property type="protein sequence ID" value="QLG73121.1"/>
    <property type="molecule type" value="Genomic_DNA"/>
</dbReference>
<dbReference type="Gene3D" id="1.20.900.10">
    <property type="entry name" value="Dbl homology (DH) domain"/>
    <property type="match status" value="1"/>
</dbReference>
<keyword evidence="1" id="KW-0344">Guanine-nucleotide releasing factor</keyword>
<feature type="compositionally biased region" description="Polar residues" evidence="2">
    <location>
        <begin position="59"/>
        <end position="82"/>
    </location>
</feature>
<protein>
    <recommendedName>
        <fullName evidence="8">CNH domain-containing protein</fullName>
    </recommendedName>
</protein>
<evidence type="ECO:0000259" key="4">
    <source>
        <dbReference type="PROSITE" id="PS50010"/>
    </source>
</evidence>
<dbReference type="GeneID" id="59236863"/>
<feature type="domain" description="PH" evidence="3">
    <location>
        <begin position="727"/>
        <end position="892"/>
    </location>
</feature>
<dbReference type="Pfam" id="PF23582">
    <property type="entry name" value="WHD_RGF3"/>
    <property type="match status" value="1"/>
</dbReference>
<evidence type="ECO:0000313" key="6">
    <source>
        <dbReference type="EMBL" id="QLG73121.1"/>
    </source>
</evidence>
<accession>A0A7H9B386</accession>
<feature type="domain" description="DH" evidence="4">
    <location>
        <begin position="478"/>
        <end position="668"/>
    </location>
</feature>
<dbReference type="SMART" id="SM00036">
    <property type="entry name" value="CNH"/>
    <property type="match status" value="1"/>
</dbReference>
<feature type="domain" description="CNH" evidence="5">
    <location>
        <begin position="954"/>
        <end position="1297"/>
    </location>
</feature>
<dbReference type="Gene3D" id="2.30.29.30">
    <property type="entry name" value="Pleckstrin-homology domain (PH domain)/Phosphotyrosine-binding domain (PTB)"/>
    <property type="match status" value="1"/>
</dbReference>
<feature type="region of interest" description="Disordered" evidence="2">
    <location>
        <begin position="1"/>
        <end position="144"/>
    </location>
</feature>
<organism evidence="6 7">
    <name type="scientific">Zygotorulaspora mrakii</name>
    <name type="common">Zygosaccharomyces mrakii</name>
    <dbReference type="NCBI Taxonomy" id="42260"/>
    <lineage>
        <taxon>Eukaryota</taxon>
        <taxon>Fungi</taxon>
        <taxon>Dikarya</taxon>
        <taxon>Ascomycota</taxon>
        <taxon>Saccharomycotina</taxon>
        <taxon>Saccharomycetes</taxon>
        <taxon>Saccharomycetales</taxon>
        <taxon>Saccharomycetaceae</taxon>
        <taxon>Zygotorulaspora</taxon>
    </lineage>
</organism>
<dbReference type="PANTHER" id="PTHR46572">
    <property type="entry name" value="RHO1 GDP-GTP EXCHANGE PROTEIN 1-RELATED"/>
    <property type="match status" value="1"/>
</dbReference>
<proteinExistence type="predicted"/>
<dbReference type="InterPro" id="IPR057283">
    <property type="entry name" value="RGF3_WH"/>
</dbReference>
<dbReference type="PANTHER" id="PTHR46572:SF1">
    <property type="entry name" value="RHO1 GUANINE NUCLEOTIDE EXCHANGE FACTOR TUS1"/>
    <property type="match status" value="1"/>
</dbReference>
<gene>
    <name evidence="6" type="ORF">HG535_0E02050</name>
</gene>
<evidence type="ECO:0000313" key="7">
    <source>
        <dbReference type="Proteomes" id="UP000509704"/>
    </source>
</evidence>
<evidence type="ECO:0000256" key="2">
    <source>
        <dbReference type="SAM" id="MobiDB-lite"/>
    </source>
</evidence>
<feature type="compositionally biased region" description="Polar residues" evidence="2">
    <location>
        <begin position="1"/>
        <end position="10"/>
    </location>
</feature>
<name>A0A7H9B386_ZYGMR</name>
<dbReference type="GO" id="GO:0005085">
    <property type="term" value="F:guanyl-nucleotide exchange factor activity"/>
    <property type="evidence" value="ECO:0007669"/>
    <property type="project" value="UniProtKB-KW"/>
</dbReference>
<dbReference type="PROSITE" id="PS50010">
    <property type="entry name" value="DH_2"/>
    <property type="match status" value="1"/>
</dbReference>
<dbReference type="OrthoDB" id="660555at2759"/>
<evidence type="ECO:0000259" key="3">
    <source>
        <dbReference type="PROSITE" id="PS50003"/>
    </source>
</evidence>
<evidence type="ECO:0000259" key="5">
    <source>
        <dbReference type="PROSITE" id="PS50219"/>
    </source>
</evidence>